<dbReference type="GO" id="GO:0008270">
    <property type="term" value="F:zinc ion binding"/>
    <property type="evidence" value="ECO:0007669"/>
    <property type="project" value="UniProtKB-UniRule"/>
</dbReference>
<dbReference type="GO" id="GO:0051604">
    <property type="term" value="P:protein maturation"/>
    <property type="evidence" value="ECO:0007669"/>
    <property type="project" value="InterPro"/>
</dbReference>
<feature type="binding site" evidence="4">
    <location>
        <position position="2"/>
    </location>
    <ligand>
        <name>Ni(2+)</name>
        <dbReference type="ChEBI" id="CHEBI:49786"/>
    </ligand>
</feature>
<dbReference type="AlphaFoldDB" id="A0A7X2TBA7"/>
<evidence type="ECO:0000256" key="4">
    <source>
        <dbReference type="HAMAP-Rule" id="MF_00213"/>
    </source>
</evidence>
<accession>A0A7X2TBA7</accession>
<feature type="binding site" evidence="4">
    <location>
        <position position="73"/>
    </location>
    <ligand>
        <name>Zn(2+)</name>
        <dbReference type="ChEBI" id="CHEBI:29105"/>
    </ligand>
</feature>
<dbReference type="PIRSF" id="PIRSF004761">
    <property type="entry name" value="Hydrgn_mat_HypA"/>
    <property type="match status" value="1"/>
</dbReference>
<sequence length="118" mass="12846">MHEMSTVVRFVSAALEEAEKRGITEIESITVDVGEMTDIVPDYLYRYYPAAVKGTLLEGSRLVVRTVPVKAKCAACGTVFHPERANDYRCPACGSAQAKLIEGKDTVLRAIAVRTTAP</sequence>
<dbReference type="InterPro" id="IPR000688">
    <property type="entry name" value="HypA/HybF"/>
</dbReference>
<dbReference type="PANTHER" id="PTHR34535">
    <property type="entry name" value="HYDROGENASE MATURATION FACTOR HYPA"/>
    <property type="match status" value="1"/>
</dbReference>
<dbReference type="RefSeq" id="WP_154576725.1">
    <property type="nucleotide sequence ID" value="NZ_VUMO01000011.1"/>
</dbReference>
<comment type="caution">
    <text evidence="5">The sequence shown here is derived from an EMBL/GenBank/DDBJ whole genome shotgun (WGS) entry which is preliminary data.</text>
</comment>
<evidence type="ECO:0000256" key="2">
    <source>
        <dbReference type="ARBA" id="ARBA00022723"/>
    </source>
</evidence>
<keyword evidence="2 4" id="KW-0479">Metal-binding</keyword>
<feature type="binding site" evidence="4">
    <location>
        <position position="90"/>
    </location>
    <ligand>
        <name>Zn(2+)</name>
        <dbReference type="ChEBI" id="CHEBI:29105"/>
    </ligand>
</feature>
<keyword evidence="3 4" id="KW-0862">Zinc</keyword>
<gene>
    <name evidence="4" type="primary">hypA</name>
    <name evidence="5" type="ORF">FYJ52_08075</name>
</gene>
<evidence type="ECO:0000313" key="6">
    <source>
        <dbReference type="Proteomes" id="UP000461754"/>
    </source>
</evidence>
<evidence type="ECO:0000313" key="5">
    <source>
        <dbReference type="EMBL" id="MSS20351.1"/>
    </source>
</evidence>
<dbReference type="Proteomes" id="UP000461754">
    <property type="component" value="Unassembled WGS sequence"/>
</dbReference>
<dbReference type="Pfam" id="PF01155">
    <property type="entry name" value="HypA"/>
    <property type="match status" value="1"/>
</dbReference>
<dbReference type="HAMAP" id="MF_00213">
    <property type="entry name" value="HypA_HybF"/>
    <property type="match status" value="1"/>
</dbReference>
<dbReference type="Gene3D" id="3.30.2320.80">
    <property type="match status" value="1"/>
</dbReference>
<proteinExistence type="inferred from homology"/>
<dbReference type="PANTHER" id="PTHR34535:SF3">
    <property type="entry name" value="HYDROGENASE MATURATION FACTOR HYPA"/>
    <property type="match status" value="1"/>
</dbReference>
<evidence type="ECO:0000256" key="1">
    <source>
        <dbReference type="ARBA" id="ARBA00022596"/>
    </source>
</evidence>
<comment type="function">
    <text evidence="4">Involved in the maturation of [NiFe] hydrogenases. Required for nickel insertion into the metal center of the hydrogenase.</text>
</comment>
<protein>
    <recommendedName>
        <fullName evidence="4">Hydrogenase maturation factor HypA</fullName>
    </recommendedName>
</protein>
<keyword evidence="1 4" id="KW-0533">Nickel</keyword>
<dbReference type="GO" id="GO:0016151">
    <property type="term" value="F:nickel cation binding"/>
    <property type="evidence" value="ECO:0007669"/>
    <property type="project" value="UniProtKB-UniRule"/>
</dbReference>
<name>A0A7X2TBA7_9FIRM</name>
<organism evidence="5 6">
    <name type="scientific">Pseudoramibacter porci</name>
    <dbReference type="NCBI Taxonomy" id="2606631"/>
    <lineage>
        <taxon>Bacteria</taxon>
        <taxon>Bacillati</taxon>
        <taxon>Bacillota</taxon>
        <taxon>Clostridia</taxon>
        <taxon>Eubacteriales</taxon>
        <taxon>Eubacteriaceae</taxon>
        <taxon>Pseudoramibacter</taxon>
    </lineage>
</organism>
<keyword evidence="6" id="KW-1185">Reference proteome</keyword>
<feature type="binding site" evidence="4">
    <location>
        <position position="93"/>
    </location>
    <ligand>
        <name>Zn(2+)</name>
        <dbReference type="ChEBI" id="CHEBI:29105"/>
    </ligand>
</feature>
<reference evidence="5 6" key="1">
    <citation type="submission" date="2019-08" db="EMBL/GenBank/DDBJ databases">
        <title>In-depth cultivation of the pig gut microbiome towards novel bacterial diversity and tailored functional studies.</title>
        <authorList>
            <person name="Wylensek D."/>
            <person name="Hitch T.C.A."/>
            <person name="Clavel T."/>
        </authorList>
    </citation>
    <scope>NUCLEOTIDE SEQUENCE [LARGE SCALE GENOMIC DNA]</scope>
    <source>
        <strain evidence="5 6">RF-744-FAT-4</strain>
    </source>
</reference>
<comment type="similarity">
    <text evidence="4">Belongs to the HypA/HybF family.</text>
</comment>
<feature type="binding site" evidence="4">
    <location>
        <position position="76"/>
    </location>
    <ligand>
        <name>Zn(2+)</name>
        <dbReference type="ChEBI" id="CHEBI:29105"/>
    </ligand>
</feature>
<evidence type="ECO:0000256" key="3">
    <source>
        <dbReference type="ARBA" id="ARBA00022833"/>
    </source>
</evidence>
<dbReference type="EMBL" id="VUMO01000011">
    <property type="protein sequence ID" value="MSS20351.1"/>
    <property type="molecule type" value="Genomic_DNA"/>
</dbReference>